<dbReference type="InterPro" id="IPR017896">
    <property type="entry name" value="4Fe4S_Fe-S-bd"/>
</dbReference>
<keyword evidence="2" id="KW-0479">Metal-binding</keyword>
<dbReference type="GO" id="GO:0016491">
    <property type="term" value="F:oxidoreductase activity"/>
    <property type="evidence" value="ECO:0007669"/>
    <property type="project" value="UniProtKB-ARBA"/>
</dbReference>
<evidence type="ECO:0000259" key="5">
    <source>
        <dbReference type="PROSITE" id="PS51379"/>
    </source>
</evidence>
<dbReference type="Gene3D" id="3.30.70.20">
    <property type="match status" value="2"/>
</dbReference>
<dbReference type="GeneID" id="11138514"/>
<dbReference type="Pfam" id="PF00037">
    <property type="entry name" value="Fer4"/>
    <property type="match status" value="1"/>
</dbReference>
<dbReference type="eggNOG" id="arCOG01500">
    <property type="taxonomic scope" value="Archaea"/>
</dbReference>
<dbReference type="EMBL" id="CP002838">
    <property type="protein sequence ID" value="AEM39188.1"/>
    <property type="molecule type" value="Genomic_DNA"/>
</dbReference>
<sequence>MDKSGVTRLSRREFLKAVGAGVVAASIGSVASSFAAGEGTRGAGNERSGENVYYVEFEIDAERDRERYEYYKSLGLLIERDGKICVANPLLPDRCMTYVKPYEEDRFELLPPGADEDFYAKCVRCGLCYYACLYEGYYAIRLVGVEGGLERVGTPIVPDVMHYPCTLCMKCTIVCPTGALREVKPKEVRMGVAMIDPDLCWAWNSGECYSCAKACPFGTEVFEFTFNEWGVHTRVRPEKCTGCGQCVSACPVNGSAIHVLPREEYERRAKNFKNTGMSYEEYLELILRTERENPEKATFRAMIVNSDYIINIRGIVSEKVVETLETENEES</sequence>
<name>G0EGG3_PYRF1</name>
<dbReference type="PANTHER" id="PTHR24960:SF79">
    <property type="entry name" value="PHOTOSYSTEM I IRON-SULFUR CENTER"/>
    <property type="match status" value="1"/>
</dbReference>
<dbReference type="Pfam" id="PF12800">
    <property type="entry name" value="Fer4_4"/>
    <property type="match status" value="1"/>
</dbReference>
<dbReference type="SUPFAM" id="SSF54862">
    <property type="entry name" value="4Fe-4S ferredoxins"/>
    <property type="match status" value="1"/>
</dbReference>
<dbReference type="Pfam" id="PF12838">
    <property type="entry name" value="Fer4_7"/>
    <property type="match status" value="1"/>
</dbReference>
<dbReference type="PROSITE" id="PS51318">
    <property type="entry name" value="TAT"/>
    <property type="match status" value="1"/>
</dbReference>
<dbReference type="CDD" id="cd16373">
    <property type="entry name" value="DMSOR_beta_like"/>
    <property type="match status" value="1"/>
</dbReference>
<dbReference type="GO" id="GO:0046872">
    <property type="term" value="F:metal ion binding"/>
    <property type="evidence" value="ECO:0007669"/>
    <property type="project" value="UniProtKB-KW"/>
</dbReference>
<keyword evidence="7" id="KW-1185">Reference proteome</keyword>
<dbReference type="STRING" id="694429.Pyrfu_1330"/>
<dbReference type="NCBIfam" id="TIGR01409">
    <property type="entry name" value="TAT_signal_seq"/>
    <property type="match status" value="1"/>
</dbReference>
<evidence type="ECO:0000313" key="7">
    <source>
        <dbReference type="Proteomes" id="UP000001037"/>
    </source>
</evidence>
<dbReference type="PANTHER" id="PTHR24960">
    <property type="entry name" value="PHOTOSYSTEM I IRON-SULFUR CENTER-RELATED"/>
    <property type="match status" value="1"/>
</dbReference>
<evidence type="ECO:0000313" key="6">
    <source>
        <dbReference type="EMBL" id="AEM39188.1"/>
    </source>
</evidence>
<dbReference type="OrthoDB" id="2837at2157"/>
<dbReference type="InterPro" id="IPR019546">
    <property type="entry name" value="TAT_signal_bac_arc"/>
</dbReference>
<reference evidence="6 7" key="1">
    <citation type="journal article" date="2011" name="Stand. Genomic Sci.">
        <title>Complete genome sequence of the hyperthermophilic chemolithoautotroph Pyrolobus fumarii type strain (1A).</title>
        <authorList>
            <person name="Anderson I."/>
            <person name="Goker M."/>
            <person name="Nolan M."/>
            <person name="Lucas S."/>
            <person name="Hammon N."/>
            <person name="Deshpande S."/>
            <person name="Cheng J.F."/>
            <person name="Tapia R."/>
            <person name="Han C."/>
            <person name="Goodwin L."/>
            <person name="Pitluck S."/>
            <person name="Huntemann M."/>
            <person name="Liolios K."/>
            <person name="Ivanova N."/>
            <person name="Pagani I."/>
            <person name="Mavromatis K."/>
            <person name="Ovchinikova G."/>
            <person name="Pati A."/>
            <person name="Chen A."/>
            <person name="Palaniappan K."/>
            <person name="Land M."/>
            <person name="Hauser L."/>
            <person name="Brambilla E.M."/>
            <person name="Huber H."/>
            <person name="Yasawong M."/>
            <person name="Rohde M."/>
            <person name="Spring S."/>
            <person name="Abt B."/>
            <person name="Sikorski J."/>
            <person name="Wirth R."/>
            <person name="Detter J.C."/>
            <person name="Woyke T."/>
            <person name="Bristow J."/>
            <person name="Eisen J.A."/>
            <person name="Markowitz V."/>
            <person name="Hugenholtz P."/>
            <person name="Kyrpides N.C."/>
            <person name="Klenk H.P."/>
            <person name="Lapidus A."/>
        </authorList>
    </citation>
    <scope>NUCLEOTIDE SEQUENCE [LARGE SCALE GENOMIC DNA]</scope>
    <source>
        <strain evidence="7">DSM 11204 / 1A</strain>
    </source>
</reference>
<feature type="domain" description="4Fe-4S ferredoxin-type" evidence="5">
    <location>
        <begin position="231"/>
        <end position="262"/>
    </location>
</feature>
<accession>G0EGG3</accession>
<evidence type="ECO:0000256" key="1">
    <source>
        <dbReference type="ARBA" id="ARBA00022485"/>
    </source>
</evidence>
<evidence type="ECO:0000256" key="3">
    <source>
        <dbReference type="ARBA" id="ARBA00023004"/>
    </source>
</evidence>
<dbReference type="Proteomes" id="UP000001037">
    <property type="component" value="Chromosome"/>
</dbReference>
<keyword evidence="3" id="KW-0408">Iron</keyword>
<dbReference type="AlphaFoldDB" id="G0EGG3"/>
<protein>
    <submittedName>
        <fullName evidence="6">Putative nitrate reductase, subunit G</fullName>
    </submittedName>
</protein>
<dbReference type="GO" id="GO:0051539">
    <property type="term" value="F:4 iron, 4 sulfur cluster binding"/>
    <property type="evidence" value="ECO:0007669"/>
    <property type="project" value="UniProtKB-KW"/>
</dbReference>
<dbReference type="InterPro" id="IPR050157">
    <property type="entry name" value="PSI_iron-sulfur_center"/>
</dbReference>
<dbReference type="PROSITE" id="PS51379">
    <property type="entry name" value="4FE4S_FER_2"/>
    <property type="match status" value="3"/>
</dbReference>
<dbReference type="PROSITE" id="PS00198">
    <property type="entry name" value="4FE4S_FER_1"/>
    <property type="match status" value="1"/>
</dbReference>
<feature type="domain" description="4Fe-4S ferredoxin-type" evidence="5">
    <location>
        <begin position="153"/>
        <end position="186"/>
    </location>
</feature>
<dbReference type="InterPro" id="IPR006311">
    <property type="entry name" value="TAT_signal"/>
</dbReference>
<dbReference type="KEGG" id="pfm:Pyrfu_1330"/>
<gene>
    <name evidence="6" type="ordered locus">Pyrfu_1330</name>
</gene>
<proteinExistence type="predicted"/>
<evidence type="ECO:0000256" key="4">
    <source>
        <dbReference type="ARBA" id="ARBA00023014"/>
    </source>
</evidence>
<keyword evidence="1" id="KW-0004">4Fe-4S</keyword>
<organism evidence="6 7">
    <name type="scientific">Pyrolobus fumarii (strain DSM 11204 / 1A)</name>
    <dbReference type="NCBI Taxonomy" id="694429"/>
    <lineage>
        <taxon>Archaea</taxon>
        <taxon>Thermoproteota</taxon>
        <taxon>Thermoprotei</taxon>
        <taxon>Desulfurococcales</taxon>
        <taxon>Pyrodictiaceae</taxon>
        <taxon>Pyrolobus</taxon>
    </lineage>
</organism>
<dbReference type="RefSeq" id="WP_014026865.1">
    <property type="nucleotide sequence ID" value="NC_015931.1"/>
</dbReference>
<dbReference type="HOGENOM" id="CLU_810397_0_0_2"/>
<keyword evidence="4" id="KW-0411">Iron-sulfur</keyword>
<feature type="domain" description="4Fe-4S ferredoxin-type" evidence="5">
    <location>
        <begin position="110"/>
        <end position="142"/>
    </location>
</feature>
<dbReference type="InterPro" id="IPR017900">
    <property type="entry name" value="4Fe4S_Fe_S_CS"/>
</dbReference>
<evidence type="ECO:0000256" key="2">
    <source>
        <dbReference type="ARBA" id="ARBA00022723"/>
    </source>
</evidence>
<dbReference type="InParanoid" id="G0EGG3"/>